<keyword evidence="4" id="KW-1185">Reference proteome</keyword>
<accession>A0A7C1W0R4</accession>
<dbReference type="EMBL" id="DRKW01000195">
    <property type="protein sequence ID" value="HEB74245.1"/>
    <property type="molecule type" value="Genomic_DNA"/>
</dbReference>
<dbReference type="AlphaFoldDB" id="A0A7C1W0R4"/>
<name>A0A7C1W0R4_DESA2</name>
<dbReference type="Proteomes" id="UP000885738">
    <property type="component" value="Unassembled WGS sequence"/>
</dbReference>
<organism evidence="3">
    <name type="scientific">Desulfofervidus auxilii</name>
    <dbReference type="NCBI Taxonomy" id="1621989"/>
    <lineage>
        <taxon>Bacteria</taxon>
        <taxon>Pseudomonadati</taxon>
        <taxon>Thermodesulfobacteriota</taxon>
        <taxon>Candidatus Desulfofervidia</taxon>
        <taxon>Candidatus Desulfofervidales</taxon>
        <taxon>Candidatus Desulfofervidaceae</taxon>
        <taxon>Candidatus Desulfofervidus</taxon>
    </lineage>
</organism>
<dbReference type="Proteomes" id="UP000886268">
    <property type="component" value="Unassembled WGS sequence"/>
</dbReference>
<dbReference type="InterPro" id="IPR023811">
    <property type="entry name" value="CHP04076"/>
</dbReference>
<protein>
    <submittedName>
        <fullName evidence="3">TIGR04076 family protein</fullName>
    </submittedName>
</protein>
<reference evidence="1 4" key="1">
    <citation type="submission" date="2015-10" db="EMBL/GenBank/DDBJ databases">
        <title>Candidatus Desulfofervidus auxilii, a hydrogenotrophic sulfate-reducing bacterium involved in the thermophilic anaerobic oxidation of methane.</title>
        <authorList>
            <person name="Krukenberg V."/>
            <person name="Richter M."/>
            <person name="Wegener G."/>
        </authorList>
    </citation>
    <scope>NUCLEOTIDE SEQUENCE [LARGE SCALE GENOMIC DNA]</scope>
    <source>
        <strain evidence="1 4">HS1</strain>
    </source>
</reference>
<evidence type="ECO:0000313" key="1">
    <source>
        <dbReference type="EMBL" id="AMM42294.1"/>
    </source>
</evidence>
<dbReference type="KEGG" id="daw:HS1_002512"/>
<dbReference type="EMBL" id="DRIH01000240">
    <property type="protein sequence ID" value="HEC68477.1"/>
    <property type="molecule type" value="Genomic_DNA"/>
</dbReference>
<evidence type="ECO:0000313" key="2">
    <source>
        <dbReference type="EMBL" id="HEB74245.1"/>
    </source>
</evidence>
<dbReference type="Proteomes" id="UP000070560">
    <property type="component" value="Chromosome"/>
</dbReference>
<sequence length="97" mass="10737">MDLVIRVKEIIGHCPVYKVGDIFVLEEGYKINPKKSCTICMHSLSAIMPYHVALSHGIEPRQIGLAKEGNKAYVQCLDPCKYTGGGTVIFEILIKSD</sequence>
<gene>
    <name evidence="3" type="ORF">ENI35_06720</name>
    <name evidence="2" type="ORF">ENJ03_03385</name>
    <name evidence="1" type="ORF">HS1_002512</name>
</gene>
<evidence type="ECO:0000313" key="4">
    <source>
        <dbReference type="Proteomes" id="UP000070560"/>
    </source>
</evidence>
<dbReference type="RefSeq" id="WP_066066269.1">
    <property type="nucleotide sequence ID" value="NZ_CP013015.1"/>
</dbReference>
<dbReference type="EMBL" id="CP013015">
    <property type="protein sequence ID" value="AMM42294.1"/>
    <property type="molecule type" value="Genomic_DNA"/>
</dbReference>
<dbReference type="OrthoDB" id="5432414at2"/>
<reference evidence="3" key="2">
    <citation type="journal article" date="2020" name="mSystems">
        <title>Genome- and Community-Level Interaction Insights into Carbon Utilization and Element Cycling Functions of Hydrothermarchaeota in Hydrothermal Sediment.</title>
        <authorList>
            <person name="Zhou Z."/>
            <person name="Liu Y."/>
            <person name="Xu W."/>
            <person name="Pan J."/>
            <person name="Luo Z.H."/>
            <person name="Li M."/>
        </authorList>
    </citation>
    <scope>NUCLEOTIDE SEQUENCE [LARGE SCALE GENOMIC DNA]</scope>
    <source>
        <strain evidence="3">HyVt-389</strain>
        <strain evidence="2">HyVt-45</strain>
    </source>
</reference>
<dbReference type="NCBIfam" id="TIGR04076">
    <property type="entry name" value="TIGR04076 family protein"/>
    <property type="match status" value="1"/>
</dbReference>
<evidence type="ECO:0000313" key="3">
    <source>
        <dbReference type="EMBL" id="HEC68477.1"/>
    </source>
</evidence>
<proteinExistence type="predicted"/>